<keyword evidence="1" id="KW-0812">Transmembrane</keyword>
<feature type="transmembrane region" description="Helical" evidence="1">
    <location>
        <begin position="83"/>
        <end position="104"/>
    </location>
</feature>
<protein>
    <submittedName>
        <fullName evidence="2">Uncharacterized protein</fullName>
    </submittedName>
</protein>
<sequence>MFGQFLQTLLNAQNKVKLPLILQITYMLYIIPLFFIGLIFFESIRVEVAIILGLIIGNIISLVIQILATRRFGNIKLNIKKMVFQYLTFFIPLGITLMLEWVIFKDLSFNIIQNLGLSLFRNWIFKYPI</sequence>
<organism evidence="2">
    <name type="scientific">marine sediment metagenome</name>
    <dbReference type="NCBI Taxonomy" id="412755"/>
    <lineage>
        <taxon>unclassified sequences</taxon>
        <taxon>metagenomes</taxon>
        <taxon>ecological metagenomes</taxon>
    </lineage>
</organism>
<proteinExistence type="predicted"/>
<evidence type="ECO:0000313" key="2">
    <source>
        <dbReference type="EMBL" id="GAG67941.1"/>
    </source>
</evidence>
<dbReference type="AlphaFoldDB" id="X1B7G3"/>
<reference evidence="2" key="1">
    <citation type="journal article" date="2014" name="Front. Microbiol.">
        <title>High frequency of phylogenetically diverse reductive dehalogenase-homologous genes in deep subseafloor sedimentary metagenomes.</title>
        <authorList>
            <person name="Kawai M."/>
            <person name="Futagami T."/>
            <person name="Toyoda A."/>
            <person name="Takaki Y."/>
            <person name="Nishi S."/>
            <person name="Hori S."/>
            <person name="Arai W."/>
            <person name="Tsubouchi T."/>
            <person name="Morono Y."/>
            <person name="Uchiyama I."/>
            <person name="Ito T."/>
            <person name="Fujiyama A."/>
            <person name="Inagaki F."/>
            <person name="Takami H."/>
        </authorList>
    </citation>
    <scope>NUCLEOTIDE SEQUENCE</scope>
    <source>
        <strain evidence="2">Expedition CK06-06</strain>
    </source>
</reference>
<accession>X1B7G3</accession>
<name>X1B7G3_9ZZZZ</name>
<dbReference type="EMBL" id="BART01009409">
    <property type="protein sequence ID" value="GAG67941.1"/>
    <property type="molecule type" value="Genomic_DNA"/>
</dbReference>
<feature type="transmembrane region" description="Helical" evidence="1">
    <location>
        <begin position="48"/>
        <end position="68"/>
    </location>
</feature>
<feature type="transmembrane region" description="Helical" evidence="1">
    <location>
        <begin position="20"/>
        <end position="41"/>
    </location>
</feature>
<keyword evidence="1" id="KW-1133">Transmembrane helix</keyword>
<comment type="caution">
    <text evidence="2">The sequence shown here is derived from an EMBL/GenBank/DDBJ whole genome shotgun (WGS) entry which is preliminary data.</text>
</comment>
<keyword evidence="1" id="KW-0472">Membrane</keyword>
<gene>
    <name evidence="2" type="ORF">S01H4_20857</name>
</gene>
<evidence type="ECO:0000256" key="1">
    <source>
        <dbReference type="SAM" id="Phobius"/>
    </source>
</evidence>